<dbReference type="EMBL" id="JACGWN010000018">
    <property type="protein sequence ID" value="KAL0391535.1"/>
    <property type="molecule type" value="Genomic_DNA"/>
</dbReference>
<name>A0AAW2SG49_9LAMI</name>
<gene>
    <name evidence="3" type="ORF">Slati_4538600</name>
</gene>
<evidence type="ECO:0000259" key="2">
    <source>
        <dbReference type="SMART" id="SM00768"/>
    </source>
</evidence>
<organism evidence="3">
    <name type="scientific">Sesamum latifolium</name>
    <dbReference type="NCBI Taxonomy" id="2727402"/>
    <lineage>
        <taxon>Eukaryota</taxon>
        <taxon>Viridiplantae</taxon>
        <taxon>Streptophyta</taxon>
        <taxon>Embryophyta</taxon>
        <taxon>Tracheophyta</taxon>
        <taxon>Spermatophyta</taxon>
        <taxon>Magnoliopsida</taxon>
        <taxon>eudicotyledons</taxon>
        <taxon>Gunneridae</taxon>
        <taxon>Pentapetalae</taxon>
        <taxon>asterids</taxon>
        <taxon>lamiids</taxon>
        <taxon>Lamiales</taxon>
        <taxon>Pedaliaceae</taxon>
        <taxon>Sesamum</taxon>
    </lineage>
</organism>
<sequence>MPKRWCVFNGDKTNLTKVENQVSRACTEADCTSVLPGGSCSQLTFEQNVSYAFNRYFQMNSQYSANGSSCEFEKLATVVTQDPSVGTCKFPVEILAAERAETDGLMKRSRVGERLQGSFRSAVVLSLLLIFLLRLI</sequence>
<keyword evidence="1" id="KW-0732">Signal</keyword>
<dbReference type="SMART" id="SM00768">
    <property type="entry name" value="X8"/>
    <property type="match status" value="1"/>
</dbReference>
<dbReference type="InterPro" id="IPR044788">
    <property type="entry name" value="X8_dom_prot"/>
</dbReference>
<reference evidence="3" key="1">
    <citation type="submission" date="2020-06" db="EMBL/GenBank/DDBJ databases">
        <authorList>
            <person name="Li T."/>
            <person name="Hu X."/>
            <person name="Zhang T."/>
            <person name="Song X."/>
            <person name="Zhang H."/>
            <person name="Dai N."/>
            <person name="Sheng W."/>
            <person name="Hou X."/>
            <person name="Wei L."/>
        </authorList>
    </citation>
    <scope>NUCLEOTIDE SEQUENCE</scope>
    <source>
        <strain evidence="3">KEN1</strain>
        <tissue evidence="3">Leaf</tissue>
    </source>
</reference>
<dbReference type="GO" id="GO:0009506">
    <property type="term" value="C:plasmodesma"/>
    <property type="evidence" value="ECO:0007669"/>
    <property type="project" value="UniProtKB-ARBA"/>
</dbReference>
<protein>
    <submittedName>
        <fullName evidence="3">Glucan endo-1,3-beta-glucosidase 8</fullName>
    </submittedName>
</protein>
<evidence type="ECO:0000313" key="3">
    <source>
        <dbReference type="EMBL" id="KAL0391535.1"/>
    </source>
</evidence>
<dbReference type="PANTHER" id="PTHR31044:SF126">
    <property type="entry name" value="GLYCOSYL HYDROLASE FAMILY 17 PROTEIN"/>
    <property type="match status" value="1"/>
</dbReference>
<reference evidence="3" key="2">
    <citation type="journal article" date="2024" name="Plant">
        <title>Genomic evolution and insights into agronomic trait innovations of Sesamum species.</title>
        <authorList>
            <person name="Miao H."/>
            <person name="Wang L."/>
            <person name="Qu L."/>
            <person name="Liu H."/>
            <person name="Sun Y."/>
            <person name="Le M."/>
            <person name="Wang Q."/>
            <person name="Wei S."/>
            <person name="Zheng Y."/>
            <person name="Lin W."/>
            <person name="Duan Y."/>
            <person name="Cao H."/>
            <person name="Xiong S."/>
            <person name="Wang X."/>
            <person name="Wei L."/>
            <person name="Li C."/>
            <person name="Ma Q."/>
            <person name="Ju M."/>
            <person name="Zhao R."/>
            <person name="Li G."/>
            <person name="Mu C."/>
            <person name="Tian Q."/>
            <person name="Mei H."/>
            <person name="Zhang T."/>
            <person name="Gao T."/>
            <person name="Zhang H."/>
        </authorList>
    </citation>
    <scope>NUCLEOTIDE SEQUENCE</scope>
    <source>
        <strain evidence="3">KEN1</strain>
    </source>
</reference>
<evidence type="ECO:0000256" key="1">
    <source>
        <dbReference type="ARBA" id="ARBA00022729"/>
    </source>
</evidence>
<dbReference type="Pfam" id="PF07983">
    <property type="entry name" value="X8"/>
    <property type="match status" value="1"/>
</dbReference>
<accession>A0AAW2SG49</accession>
<dbReference type="InterPro" id="IPR012946">
    <property type="entry name" value="X8"/>
</dbReference>
<comment type="caution">
    <text evidence="3">The sequence shown here is derived from an EMBL/GenBank/DDBJ whole genome shotgun (WGS) entry which is preliminary data.</text>
</comment>
<dbReference type="AlphaFoldDB" id="A0AAW2SG49"/>
<feature type="domain" description="X8" evidence="2">
    <location>
        <begin position="4"/>
        <end position="90"/>
    </location>
</feature>
<proteinExistence type="predicted"/>
<dbReference type="Gene3D" id="1.20.58.1040">
    <property type="match status" value="1"/>
</dbReference>
<dbReference type="PANTHER" id="PTHR31044">
    <property type="entry name" value="BETA-1,3 GLUCANASE"/>
    <property type="match status" value="1"/>
</dbReference>